<dbReference type="Proteomes" id="UP000663583">
    <property type="component" value="Chromosome"/>
</dbReference>
<protein>
    <submittedName>
        <fullName evidence="2">HNH endonuclease</fullName>
    </submittedName>
</protein>
<feature type="region of interest" description="Disordered" evidence="1">
    <location>
        <begin position="76"/>
        <end position="120"/>
    </location>
</feature>
<accession>A0AAX1JBR8</accession>
<dbReference type="KEGG" id="mku:I2456_27145"/>
<organism evidence="2 3">
    <name type="scientific">Mycobacterium kubicae</name>
    <dbReference type="NCBI Taxonomy" id="120959"/>
    <lineage>
        <taxon>Bacteria</taxon>
        <taxon>Bacillati</taxon>
        <taxon>Actinomycetota</taxon>
        <taxon>Actinomycetes</taxon>
        <taxon>Mycobacteriales</taxon>
        <taxon>Mycobacteriaceae</taxon>
        <taxon>Mycobacterium</taxon>
        <taxon>Mycobacterium simiae complex</taxon>
    </lineage>
</organism>
<dbReference type="AlphaFoldDB" id="A0AAX1JBR8"/>
<dbReference type="EMBL" id="CP065047">
    <property type="protein sequence ID" value="QPI37874.1"/>
    <property type="molecule type" value="Genomic_DNA"/>
</dbReference>
<evidence type="ECO:0000256" key="1">
    <source>
        <dbReference type="SAM" id="MobiDB-lite"/>
    </source>
</evidence>
<gene>
    <name evidence="2" type="ORF">I2456_27145</name>
</gene>
<keyword evidence="2" id="KW-0540">Nuclease</keyword>
<evidence type="ECO:0000313" key="2">
    <source>
        <dbReference type="EMBL" id="QPI37874.1"/>
    </source>
</evidence>
<proteinExistence type="predicted"/>
<keyword evidence="2" id="KW-0378">Hydrolase</keyword>
<reference evidence="2" key="1">
    <citation type="submission" date="2020-11" db="EMBL/GenBank/DDBJ databases">
        <title>Intraspecies plasmid and genomic variation of Mycobacterium kubicae revealed by the complete genome sequences of two clinical isolates.</title>
        <authorList>
            <person name="Hendrix J.R."/>
            <person name="Epperson L.E."/>
            <person name="Honda J.R."/>
            <person name="Strong M."/>
        </authorList>
    </citation>
    <scope>NUCLEOTIDE SEQUENCE</scope>
    <source>
        <strain evidence="2">JCM 13573</strain>
    </source>
</reference>
<dbReference type="GO" id="GO:0004519">
    <property type="term" value="F:endonuclease activity"/>
    <property type="evidence" value="ECO:0007669"/>
    <property type="project" value="UniProtKB-KW"/>
</dbReference>
<name>A0AAX1JBR8_9MYCO</name>
<feature type="region of interest" description="Disordered" evidence="1">
    <location>
        <begin position="1"/>
        <end position="28"/>
    </location>
</feature>
<keyword evidence="2" id="KW-0255">Endonuclease</keyword>
<evidence type="ECO:0000313" key="3">
    <source>
        <dbReference type="Proteomes" id="UP000663583"/>
    </source>
</evidence>
<dbReference type="Gene3D" id="1.10.30.50">
    <property type="match status" value="1"/>
</dbReference>
<feature type="compositionally biased region" description="Basic residues" evidence="1">
    <location>
        <begin position="77"/>
        <end position="97"/>
    </location>
</feature>
<sequence length="120" mass="13665">MAGQRNTATRDRHRRAIQRGHPDCGSQYHDCSRKHPDCGICGEPIDYDLPYLDPWEFVVDHVVPLIAGGADELHNKQAAHRRYGRPRRARSARRVRRSTAERGSSRPCRGRAAGTRRTLL</sequence>